<evidence type="ECO:0000256" key="3">
    <source>
        <dbReference type="ARBA" id="ARBA00022729"/>
    </source>
</evidence>
<keyword evidence="7" id="KW-1185">Reference proteome</keyword>
<evidence type="ECO:0000259" key="5">
    <source>
        <dbReference type="Pfam" id="PF00496"/>
    </source>
</evidence>
<dbReference type="RefSeq" id="WP_390259162.1">
    <property type="nucleotide sequence ID" value="NZ_JBHUGH010000002.1"/>
</dbReference>
<comment type="subcellular location">
    <subcellularLocation>
        <location evidence="1">Periplasm</location>
    </subcellularLocation>
</comment>
<dbReference type="SUPFAM" id="SSF53850">
    <property type="entry name" value="Periplasmic binding protein-like II"/>
    <property type="match status" value="1"/>
</dbReference>
<reference evidence="7" key="1">
    <citation type="journal article" date="2019" name="Int. J. Syst. Evol. Microbiol.">
        <title>The Global Catalogue of Microorganisms (GCM) 10K type strain sequencing project: providing services to taxonomists for standard genome sequencing and annotation.</title>
        <authorList>
            <consortium name="The Broad Institute Genomics Platform"/>
            <consortium name="The Broad Institute Genome Sequencing Center for Infectious Disease"/>
            <person name="Wu L."/>
            <person name="Ma J."/>
        </authorList>
    </citation>
    <scope>NUCLEOTIDE SEQUENCE [LARGE SCALE GENOMIC DNA]</scope>
    <source>
        <strain evidence="7">CGMCC 4.7242</strain>
    </source>
</reference>
<dbReference type="Gene3D" id="3.40.190.10">
    <property type="entry name" value="Periplasmic binding protein-like II"/>
    <property type="match status" value="1"/>
</dbReference>
<dbReference type="PANTHER" id="PTHR30290:SF38">
    <property type="entry name" value="D,D-DIPEPTIDE-BINDING PERIPLASMIC PROTEIN DDPA-RELATED"/>
    <property type="match status" value="1"/>
</dbReference>
<comment type="caution">
    <text evidence="6">The sequence shown here is derived from an EMBL/GenBank/DDBJ whole genome shotgun (WGS) entry which is preliminary data.</text>
</comment>
<sequence length="527" mass="59024">MIRKGTLPILGACAALMLPGIAAAQDITIVREVDSNNYDPHKSTARAAAEILFMIGDTLVTLEPDMQTLAPGLAESWEVSDDGLTYTFTLKEGIQFCDGKPMTAEDVVYSFNRWIDPETASPVAWRAGDVEEISALDDRTVEYRLSAPFSELLYQLTQSFGTIIDSADVEALGEDFGVTGMNGTGPFCWESWTPRDQMIVTRHDAYTWGPEFYENQGPAHMERITWQVVPEENTRTVALMTEQTEVTQYVPHIALEQLRAAPSIEVQRSDEAFWSYFIGFKVDKETVSDPAVRQAINLAVNQEAMAEDLFFGEVEPAYSYISQATLDWNSDIDDDLLRYDPDRAIELLDEAGWVPGPDGVRAKDGVALRPVLYVFAGSTWQKISEFVQAELLRIGVAVDVQAFDATVAWGMMATQDFDMFGMSYPYVSAGDALNLYFRSENMPTPNRMNWDDAETDEWLQEGKTALDDADRAEAYGKVLARVHEAAVWLPLYHEPMFIAHTDRLEPVVPHNNYGAGLYKGLDLRFRD</sequence>
<dbReference type="InterPro" id="IPR030678">
    <property type="entry name" value="Peptide/Ni-bd"/>
</dbReference>
<evidence type="ECO:0000256" key="1">
    <source>
        <dbReference type="ARBA" id="ARBA00004418"/>
    </source>
</evidence>
<proteinExistence type="inferred from homology"/>
<organism evidence="6 7">
    <name type="scientific">Halodurantibacterium flavum</name>
    <dbReference type="NCBI Taxonomy" id="1382802"/>
    <lineage>
        <taxon>Bacteria</taxon>
        <taxon>Pseudomonadati</taxon>
        <taxon>Pseudomonadota</taxon>
        <taxon>Alphaproteobacteria</taxon>
        <taxon>Rhodobacterales</taxon>
        <taxon>Paracoccaceae</taxon>
        <taxon>Halodurantibacterium</taxon>
    </lineage>
</organism>
<protein>
    <submittedName>
        <fullName evidence="6">ABC transporter substrate-binding protein</fullName>
    </submittedName>
</protein>
<comment type="similarity">
    <text evidence="2">Belongs to the bacterial solute-binding protein 5 family.</text>
</comment>
<dbReference type="PANTHER" id="PTHR30290">
    <property type="entry name" value="PERIPLASMIC BINDING COMPONENT OF ABC TRANSPORTER"/>
    <property type="match status" value="1"/>
</dbReference>
<accession>A0ABW4S1W0</accession>
<dbReference type="EMBL" id="JBHUGH010000002">
    <property type="protein sequence ID" value="MFD1911058.1"/>
    <property type="molecule type" value="Genomic_DNA"/>
</dbReference>
<evidence type="ECO:0000256" key="2">
    <source>
        <dbReference type="ARBA" id="ARBA00005695"/>
    </source>
</evidence>
<feature type="chain" id="PRO_5047383844" evidence="4">
    <location>
        <begin position="25"/>
        <end position="527"/>
    </location>
</feature>
<evidence type="ECO:0000256" key="4">
    <source>
        <dbReference type="SAM" id="SignalP"/>
    </source>
</evidence>
<dbReference type="Gene3D" id="3.10.105.10">
    <property type="entry name" value="Dipeptide-binding Protein, Domain 3"/>
    <property type="match status" value="1"/>
</dbReference>
<dbReference type="InterPro" id="IPR000914">
    <property type="entry name" value="SBP_5_dom"/>
</dbReference>
<evidence type="ECO:0000313" key="7">
    <source>
        <dbReference type="Proteomes" id="UP001597353"/>
    </source>
</evidence>
<feature type="domain" description="Solute-binding protein family 5" evidence="5">
    <location>
        <begin position="69"/>
        <end position="425"/>
    </location>
</feature>
<gene>
    <name evidence="6" type="ORF">ACFSGJ_02380</name>
</gene>
<dbReference type="Pfam" id="PF00496">
    <property type="entry name" value="SBP_bac_5"/>
    <property type="match status" value="1"/>
</dbReference>
<feature type="signal peptide" evidence="4">
    <location>
        <begin position="1"/>
        <end position="24"/>
    </location>
</feature>
<dbReference type="InterPro" id="IPR039424">
    <property type="entry name" value="SBP_5"/>
</dbReference>
<evidence type="ECO:0000313" key="6">
    <source>
        <dbReference type="EMBL" id="MFD1911058.1"/>
    </source>
</evidence>
<dbReference type="PIRSF" id="PIRSF002741">
    <property type="entry name" value="MppA"/>
    <property type="match status" value="1"/>
</dbReference>
<dbReference type="Proteomes" id="UP001597353">
    <property type="component" value="Unassembled WGS sequence"/>
</dbReference>
<name>A0ABW4S1W0_9RHOB</name>
<keyword evidence="3 4" id="KW-0732">Signal</keyword>